<keyword evidence="4" id="KW-1185">Reference proteome</keyword>
<organism evidence="3 4">
    <name type="scientific">Cylicocyclus nassatus</name>
    <name type="common">Nematode worm</name>
    <dbReference type="NCBI Taxonomy" id="53992"/>
    <lineage>
        <taxon>Eukaryota</taxon>
        <taxon>Metazoa</taxon>
        <taxon>Ecdysozoa</taxon>
        <taxon>Nematoda</taxon>
        <taxon>Chromadorea</taxon>
        <taxon>Rhabditida</taxon>
        <taxon>Rhabditina</taxon>
        <taxon>Rhabditomorpha</taxon>
        <taxon>Strongyloidea</taxon>
        <taxon>Strongylidae</taxon>
        <taxon>Cylicocyclus</taxon>
    </lineage>
</organism>
<comment type="caution">
    <text evidence="3">The sequence shown here is derived from an EMBL/GenBank/DDBJ whole genome shotgun (WGS) entry which is preliminary data.</text>
</comment>
<keyword evidence="2" id="KW-0472">Membrane</keyword>
<protein>
    <submittedName>
        <fullName evidence="3">Uncharacterized protein</fullName>
    </submittedName>
</protein>
<keyword evidence="2" id="KW-1133">Transmembrane helix</keyword>
<evidence type="ECO:0000313" key="4">
    <source>
        <dbReference type="Proteomes" id="UP001176961"/>
    </source>
</evidence>
<proteinExistence type="predicted"/>
<evidence type="ECO:0000256" key="1">
    <source>
        <dbReference type="SAM" id="MobiDB-lite"/>
    </source>
</evidence>
<reference evidence="3" key="1">
    <citation type="submission" date="2023-07" db="EMBL/GenBank/DDBJ databases">
        <authorList>
            <consortium name="CYATHOMIX"/>
        </authorList>
    </citation>
    <scope>NUCLEOTIDE SEQUENCE</scope>
    <source>
        <strain evidence="3">N/A</strain>
    </source>
</reference>
<name>A0AA36GZU5_CYLNA</name>
<keyword evidence="2" id="KW-0812">Transmembrane</keyword>
<dbReference type="Proteomes" id="UP001176961">
    <property type="component" value="Unassembled WGS sequence"/>
</dbReference>
<evidence type="ECO:0000256" key="2">
    <source>
        <dbReference type="SAM" id="Phobius"/>
    </source>
</evidence>
<sequence length="90" mass="10525">MQVIPFLEPGSVHLKLAASIIMLHIFYILVSPKCKRDVRASKYKENDNSWSPSNKQKRKTVTVPEEDIERTSNRQKSFGRGCQRQHRDNR</sequence>
<dbReference type="AlphaFoldDB" id="A0AA36GZU5"/>
<evidence type="ECO:0000313" key="3">
    <source>
        <dbReference type="EMBL" id="CAJ0601088.1"/>
    </source>
</evidence>
<dbReference type="EMBL" id="CATQJL010000305">
    <property type="protein sequence ID" value="CAJ0601088.1"/>
    <property type="molecule type" value="Genomic_DNA"/>
</dbReference>
<feature type="region of interest" description="Disordered" evidence="1">
    <location>
        <begin position="42"/>
        <end position="90"/>
    </location>
</feature>
<feature type="transmembrane region" description="Helical" evidence="2">
    <location>
        <begin position="12"/>
        <end position="30"/>
    </location>
</feature>
<gene>
    <name evidence="3" type="ORF">CYNAS_LOCUS13071</name>
</gene>
<accession>A0AA36GZU5</accession>